<organism evidence="9 10">
    <name type="scientific">Hassallia byssoidea VB512170</name>
    <dbReference type="NCBI Taxonomy" id="1304833"/>
    <lineage>
        <taxon>Bacteria</taxon>
        <taxon>Bacillati</taxon>
        <taxon>Cyanobacteriota</taxon>
        <taxon>Cyanophyceae</taxon>
        <taxon>Nostocales</taxon>
        <taxon>Tolypothrichaceae</taxon>
        <taxon>Hassallia</taxon>
    </lineage>
</organism>
<dbReference type="Proteomes" id="UP000031549">
    <property type="component" value="Unassembled WGS sequence"/>
</dbReference>
<keyword evidence="5" id="KW-0342">GTP-binding</keyword>
<dbReference type="PANTHER" id="PTHR10465:SF0">
    <property type="entry name" value="SARCALUMENIN"/>
    <property type="match status" value="1"/>
</dbReference>
<sequence length="692" mass="78232">MNRQVDTDKFINDLERVAQVRSEISVCLSNIAETITKAELDGNTSSGKLSLERDIEDITIASKNLENGVFRLLVLGDMKRGKSTFLNALIGENLLPSDVNPCTAVLTVLRYGSEKKVTVHFNDGKSPQELDFPSFKYKYTIDPTEAKKLEQEKKQAFPDVDYAVVEYPLPLLEKGIEIVDSPGLNDTEARNELSLGYINNCHAILFVMRASQPCTLGERRYLENYIKGRGLTVFFLINAWDQVKESLIDPDDEEELKASEDRLRQVFSANLAEYCYVDGQNVYEERVFEVSSIQALRRRLKNPQAGLEKTGFGEFMGALNTFLTRERAIAELRQVRTLARGACNHTREAIERRIPLLDKDVNELKKRIDSVEPEFSKLTNIRDEFQAEIIKTRDNQARAIADSFRSYVLNLGNTFETDFLRYQPELNLFDFLSSGKREAFNSALQKAFEQYITDKFAAWTLTAENEINAAFKQLTRSASQYGASYSQVTDQITEKLTGEKVKLNSTTSEDDNSPEWAKWAMGLLSLSRGNLAGFAMAGAGFDWKNILLNYFTVIGIGGIITAVTGVLLGPIGFALLGLGVGFLQADQARKELVKTAKKELVKYLPQVAEEQSKTVHDAVKECFDSYEREVSKRINDDIASRKSELDNLLQQKTTREINRESELKRLKNLQEDVIFQLQKIEAAYSNLLAYYS</sequence>
<dbReference type="InterPro" id="IPR030381">
    <property type="entry name" value="G_DYNAMIN_dom"/>
</dbReference>
<keyword evidence="6 7" id="KW-0472">Membrane</keyword>
<name>A0A846H8S2_9CYAN</name>
<comment type="caution">
    <text evidence="9">The sequence shown here is derived from an EMBL/GenBank/DDBJ whole genome shotgun (WGS) entry which is preliminary data.</text>
</comment>
<dbReference type="SUPFAM" id="SSF52540">
    <property type="entry name" value="P-loop containing nucleoside triphosphate hydrolases"/>
    <property type="match status" value="1"/>
</dbReference>
<evidence type="ECO:0000313" key="10">
    <source>
        <dbReference type="Proteomes" id="UP000031549"/>
    </source>
</evidence>
<dbReference type="Pfam" id="PF00350">
    <property type="entry name" value="Dynamin_N"/>
    <property type="match status" value="1"/>
</dbReference>
<dbReference type="AlphaFoldDB" id="A0A846H8S2"/>
<evidence type="ECO:0000313" key="9">
    <source>
        <dbReference type="EMBL" id="NEU73977.1"/>
    </source>
</evidence>
<evidence type="ECO:0000256" key="5">
    <source>
        <dbReference type="ARBA" id="ARBA00023134"/>
    </source>
</evidence>
<dbReference type="GO" id="GO:0016020">
    <property type="term" value="C:membrane"/>
    <property type="evidence" value="ECO:0007669"/>
    <property type="project" value="UniProtKB-SubCell"/>
</dbReference>
<dbReference type="GO" id="GO:0005525">
    <property type="term" value="F:GTP binding"/>
    <property type="evidence" value="ECO:0007669"/>
    <property type="project" value="UniProtKB-KW"/>
</dbReference>
<dbReference type="GO" id="GO:0008053">
    <property type="term" value="P:mitochondrial fusion"/>
    <property type="evidence" value="ECO:0007669"/>
    <property type="project" value="TreeGrafter"/>
</dbReference>
<feature type="domain" description="Dynamin-type G" evidence="8">
    <location>
        <begin position="66"/>
        <end position="313"/>
    </location>
</feature>
<evidence type="ECO:0000256" key="2">
    <source>
        <dbReference type="ARBA" id="ARBA00022741"/>
    </source>
</evidence>
<comment type="subcellular location">
    <subcellularLocation>
        <location evidence="1">Membrane</location>
    </subcellularLocation>
</comment>
<evidence type="ECO:0000256" key="3">
    <source>
        <dbReference type="ARBA" id="ARBA00022801"/>
    </source>
</evidence>
<dbReference type="InterPro" id="IPR027417">
    <property type="entry name" value="P-loop_NTPase"/>
</dbReference>
<dbReference type="CDD" id="cd09912">
    <property type="entry name" value="DLP_2"/>
    <property type="match status" value="1"/>
</dbReference>
<keyword evidence="3" id="KW-0378">Hydrolase</keyword>
<dbReference type="InterPro" id="IPR027094">
    <property type="entry name" value="Mitofusin_fam"/>
</dbReference>
<feature type="transmembrane region" description="Helical" evidence="7">
    <location>
        <begin position="550"/>
        <end position="583"/>
    </location>
</feature>
<gene>
    <name evidence="9" type="ORF">PI95_015775</name>
</gene>
<evidence type="ECO:0000256" key="4">
    <source>
        <dbReference type="ARBA" id="ARBA00023054"/>
    </source>
</evidence>
<dbReference type="InterPro" id="IPR049399">
    <property type="entry name" value="BDLP-like_hel"/>
</dbReference>
<dbReference type="Gene3D" id="3.40.50.300">
    <property type="entry name" value="P-loop containing nucleotide triphosphate hydrolases"/>
    <property type="match status" value="1"/>
</dbReference>
<reference evidence="9 10" key="1">
    <citation type="journal article" date="2015" name="Genome Announc.">
        <title>Draft Genome Sequence of Cyanobacterium Hassallia byssoidea Strain VB512170, Isolated from Monuments in India.</title>
        <authorList>
            <person name="Singh D."/>
            <person name="Chandrababunaidu M.M."/>
            <person name="Panda A."/>
            <person name="Sen D."/>
            <person name="Bhattacharyya S."/>
            <person name="Adhikary S.P."/>
            <person name="Tripathy S."/>
        </authorList>
    </citation>
    <scope>NUCLEOTIDE SEQUENCE [LARGE SCALE GENOMIC DNA]</scope>
    <source>
        <strain evidence="9 10">VB512170</strain>
    </source>
</reference>
<keyword evidence="7" id="KW-0812">Transmembrane</keyword>
<keyword evidence="4" id="KW-0175">Coiled coil</keyword>
<keyword evidence="2" id="KW-0547">Nucleotide-binding</keyword>
<dbReference type="GO" id="GO:0003924">
    <property type="term" value="F:GTPase activity"/>
    <property type="evidence" value="ECO:0007669"/>
    <property type="project" value="InterPro"/>
</dbReference>
<dbReference type="FunFam" id="3.40.50.300:FF:001670">
    <property type="entry name" value="Dynamin family protein"/>
    <property type="match status" value="1"/>
</dbReference>
<dbReference type="EMBL" id="JTCM02000032">
    <property type="protein sequence ID" value="NEU73977.1"/>
    <property type="molecule type" value="Genomic_DNA"/>
</dbReference>
<evidence type="ECO:0000256" key="6">
    <source>
        <dbReference type="ARBA" id="ARBA00023136"/>
    </source>
</evidence>
<keyword evidence="7" id="KW-1133">Transmembrane helix</keyword>
<keyword evidence="10" id="KW-1185">Reference proteome</keyword>
<dbReference type="PANTHER" id="PTHR10465">
    <property type="entry name" value="TRANSMEMBRANE GTPASE FZO1"/>
    <property type="match status" value="1"/>
</dbReference>
<dbReference type="InterPro" id="IPR045063">
    <property type="entry name" value="Dynamin_N"/>
</dbReference>
<proteinExistence type="predicted"/>
<evidence type="ECO:0000256" key="7">
    <source>
        <dbReference type="SAM" id="Phobius"/>
    </source>
</evidence>
<evidence type="ECO:0000256" key="1">
    <source>
        <dbReference type="ARBA" id="ARBA00004370"/>
    </source>
</evidence>
<accession>A0A846H8S2</accession>
<dbReference type="RefSeq" id="WP_039754770.1">
    <property type="nucleotide sequence ID" value="NZ_JTCM02000032.1"/>
</dbReference>
<evidence type="ECO:0000259" key="8">
    <source>
        <dbReference type="PROSITE" id="PS51718"/>
    </source>
</evidence>
<dbReference type="Pfam" id="PF21808">
    <property type="entry name" value="Dynamin-like_hel_bact"/>
    <property type="match status" value="1"/>
</dbReference>
<protein>
    <submittedName>
        <fullName evidence="9">Dynamin</fullName>
    </submittedName>
</protein>
<dbReference type="PROSITE" id="PS51718">
    <property type="entry name" value="G_DYNAMIN_2"/>
    <property type="match status" value="1"/>
</dbReference>